<gene>
    <name evidence="1" type="ORF">BT96DRAFT_998951</name>
</gene>
<evidence type="ECO:0000313" key="2">
    <source>
        <dbReference type="Proteomes" id="UP000799118"/>
    </source>
</evidence>
<keyword evidence="2" id="KW-1185">Reference proteome</keyword>
<reference evidence="1" key="1">
    <citation type="journal article" date="2019" name="Environ. Microbiol.">
        <title>Fungal ecological strategies reflected in gene transcription - a case study of two litter decomposers.</title>
        <authorList>
            <person name="Barbi F."/>
            <person name="Kohler A."/>
            <person name="Barry K."/>
            <person name="Baskaran P."/>
            <person name="Daum C."/>
            <person name="Fauchery L."/>
            <person name="Ihrmark K."/>
            <person name="Kuo A."/>
            <person name="LaButti K."/>
            <person name="Lipzen A."/>
            <person name="Morin E."/>
            <person name="Grigoriev I.V."/>
            <person name="Henrissat B."/>
            <person name="Lindahl B."/>
            <person name="Martin F."/>
        </authorList>
    </citation>
    <scope>NUCLEOTIDE SEQUENCE</scope>
    <source>
        <strain evidence="1">JB14</strain>
    </source>
</reference>
<name>A0A6A4H881_9AGAR</name>
<organism evidence="1 2">
    <name type="scientific">Gymnopus androsaceus JB14</name>
    <dbReference type="NCBI Taxonomy" id="1447944"/>
    <lineage>
        <taxon>Eukaryota</taxon>
        <taxon>Fungi</taxon>
        <taxon>Dikarya</taxon>
        <taxon>Basidiomycota</taxon>
        <taxon>Agaricomycotina</taxon>
        <taxon>Agaricomycetes</taxon>
        <taxon>Agaricomycetidae</taxon>
        <taxon>Agaricales</taxon>
        <taxon>Marasmiineae</taxon>
        <taxon>Omphalotaceae</taxon>
        <taxon>Gymnopus</taxon>
    </lineage>
</organism>
<evidence type="ECO:0000313" key="1">
    <source>
        <dbReference type="EMBL" id="KAE9393950.1"/>
    </source>
</evidence>
<sequence>MPNSPGSPDHNAIMSELWPRSPSLSILPSAQIPTYTLLTFEECKKWQPNRENEPVIRTKISPQSPADEGWALGIMWPWNNSVKLYADPHAKAILDVMHDWLNSTVKTLLDAEKLLKEIYNNHQIPTCWNTLILRITSIEDNKQTEQVLEDILDQYKFLELLPIQSQVSHTITPAMVISHSSNPPRISCPSGSAHVAVILKPEVPTLEDFLKYPDLITH</sequence>
<accession>A0A6A4H881</accession>
<dbReference type="EMBL" id="ML769560">
    <property type="protein sequence ID" value="KAE9393950.1"/>
    <property type="molecule type" value="Genomic_DNA"/>
</dbReference>
<dbReference type="AlphaFoldDB" id="A0A6A4H881"/>
<proteinExistence type="predicted"/>
<dbReference type="Proteomes" id="UP000799118">
    <property type="component" value="Unassembled WGS sequence"/>
</dbReference>
<protein>
    <submittedName>
        <fullName evidence="1">Uncharacterized protein</fullName>
    </submittedName>
</protein>